<name>A0ABM1VZ45_APLCA</name>
<accession>A0ABM1VZ45</accession>
<dbReference type="InterPro" id="IPR056498">
    <property type="entry name" value="DAAF9_N"/>
</dbReference>
<protein>
    <submittedName>
        <fullName evidence="4">Uncharacterized protein C20orf194</fullName>
    </submittedName>
</protein>
<dbReference type="PANTHER" id="PTHR33664:SF1">
    <property type="entry name" value="DYNEIN AXONEMAL ASSEMBLY FACTOR 9"/>
    <property type="match status" value="1"/>
</dbReference>
<dbReference type="PANTHER" id="PTHR33664">
    <property type="entry name" value="RCG26366"/>
    <property type="match status" value="1"/>
</dbReference>
<proteinExistence type="predicted"/>
<reference evidence="4" key="1">
    <citation type="submission" date="2025-08" db="UniProtKB">
        <authorList>
            <consortium name="RefSeq"/>
        </authorList>
    </citation>
    <scope>IDENTIFICATION</scope>
</reference>
<dbReference type="Pfam" id="PF25203">
    <property type="entry name" value="PB_DAAF9"/>
    <property type="match status" value="1"/>
</dbReference>
<evidence type="ECO:0000259" key="2">
    <source>
        <dbReference type="Pfam" id="PF25203"/>
    </source>
</evidence>
<dbReference type="InterPro" id="IPR040342">
    <property type="entry name" value="DNAAF9"/>
</dbReference>
<organism evidence="3 4">
    <name type="scientific">Aplysia californica</name>
    <name type="common">California sea hare</name>
    <dbReference type="NCBI Taxonomy" id="6500"/>
    <lineage>
        <taxon>Eukaryota</taxon>
        <taxon>Metazoa</taxon>
        <taxon>Spiralia</taxon>
        <taxon>Lophotrochozoa</taxon>
        <taxon>Mollusca</taxon>
        <taxon>Gastropoda</taxon>
        <taxon>Heterobranchia</taxon>
        <taxon>Euthyneura</taxon>
        <taxon>Tectipleura</taxon>
        <taxon>Aplysiida</taxon>
        <taxon>Aplysioidea</taxon>
        <taxon>Aplysiidae</taxon>
        <taxon>Aplysia</taxon>
    </lineage>
</organism>
<gene>
    <name evidence="4" type="primary">LOC101856835</name>
</gene>
<evidence type="ECO:0000313" key="4">
    <source>
        <dbReference type="RefSeq" id="XP_035827688.1"/>
    </source>
</evidence>
<evidence type="ECO:0000313" key="3">
    <source>
        <dbReference type="Proteomes" id="UP000694888"/>
    </source>
</evidence>
<dbReference type="InterPro" id="IPR058844">
    <property type="entry name" value="PB_DAAF9"/>
</dbReference>
<dbReference type="RefSeq" id="XP_035827688.1">
    <property type="nucleotide sequence ID" value="XM_035971795.1"/>
</dbReference>
<dbReference type="GeneID" id="101856835"/>
<feature type="domain" description="DAAF9 N-terminal" evidence="1">
    <location>
        <begin position="9"/>
        <end position="220"/>
    </location>
</feature>
<evidence type="ECO:0000259" key="1">
    <source>
        <dbReference type="Pfam" id="PF23281"/>
    </source>
</evidence>
<sequence length="391" mass="44080">MSSKKFKVPSSARRHIKIEQFTQFVSSSRLRHVQSVIAKKDNMDGILCLAGIDSRYNEGSLELLNYLLFGFFDVRKDELEKSGFAEEVIDDLMILVCREHAEIYCNPVNYHYLLPYVSHWPSVQFHCLADNEYEGEDDDASEEFKIKSLIAMVSNCKVIGIPYSGRAGVLSKSSAPFNPMAVEKWPIIQAFALEDFGGGGFFTLKHEVCDVSQELYRIYNYQDPVTMEILLTEHFPLMSRQWENMMKCVQIALTEPVSPLLPAKKIAEPLKSYFNHGLVGQKGREGRKPFVLVDSEADKKQLRRVQAGEDCGDPTDVKLDALSTHTVMCQAVSPHSPLVCARTYFLTSHPYKILTGNGGQQESSSSHLDLRSAQITIYSAFCLSDLCLFFA</sequence>
<dbReference type="Pfam" id="PF23281">
    <property type="entry name" value="DAAF9_N"/>
    <property type="match status" value="1"/>
</dbReference>
<dbReference type="Proteomes" id="UP000694888">
    <property type="component" value="Unplaced"/>
</dbReference>
<keyword evidence="3" id="KW-1185">Reference proteome</keyword>
<feature type="domain" description="DAAF9 pita-bread-like" evidence="2">
    <location>
        <begin position="223"/>
        <end position="372"/>
    </location>
</feature>